<dbReference type="EMBL" id="BAAAHB010000013">
    <property type="protein sequence ID" value="GAA0456001.1"/>
    <property type="molecule type" value="Genomic_DNA"/>
</dbReference>
<accession>A0ABN0ZQU9</accession>
<proteinExistence type="predicted"/>
<name>A0ABN0ZQU9_9ACTN</name>
<protein>
    <submittedName>
        <fullName evidence="1">Uncharacterized protein</fullName>
    </submittedName>
</protein>
<dbReference type="Proteomes" id="UP001499895">
    <property type="component" value="Unassembled WGS sequence"/>
</dbReference>
<gene>
    <name evidence="1" type="ORF">GCM10009544_18410</name>
</gene>
<reference evidence="1 2" key="1">
    <citation type="journal article" date="2019" name="Int. J. Syst. Evol. Microbiol.">
        <title>The Global Catalogue of Microorganisms (GCM) 10K type strain sequencing project: providing services to taxonomists for standard genome sequencing and annotation.</title>
        <authorList>
            <consortium name="The Broad Institute Genomics Platform"/>
            <consortium name="The Broad Institute Genome Sequencing Center for Infectious Disease"/>
            <person name="Wu L."/>
            <person name="Ma J."/>
        </authorList>
    </citation>
    <scope>NUCLEOTIDE SEQUENCE [LARGE SCALE GENOMIC DNA]</scope>
    <source>
        <strain evidence="1 2">JCM 10649</strain>
    </source>
</reference>
<evidence type="ECO:0000313" key="1">
    <source>
        <dbReference type="EMBL" id="GAA0456001.1"/>
    </source>
</evidence>
<organism evidence="1 2">
    <name type="scientific">Streptomyces stramineus</name>
    <dbReference type="NCBI Taxonomy" id="173861"/>
    <lineage>
        <taxon>Bacteria</taxon>
        <taxon>Bacillati</taxon>
        <taxon>Actinomycetota</taxon>
        <taxon>Actinomycetes</taxon>
        <taxon>Kitasatosporales</taxon>
        <taxon>Streptomycetaceae</taxon>
        <taxon>Streptomyces</taxon>
    </lineage>
</organism>
<comment type="caution">
    <text evidence="1">The sequence shown here is derived from an EMBL/GenBank/DDBJ whole genome shotgun (WGS) entry which is preliminary data.</text>
</comment>
<evidence type="ECO:0000313" key="2">
    <source>
        <dbReference type="Proteomes" id="UP001499895"/>
    </source>
</evidence>
<keyword evidence="2" id="KW-1185">Reference proteome</keyword>
<sequence>MVQSSAKAEVSRPRFVGMANLFDPLRAGGGERKAPSLWGPSSCRLEDIPGRISRTYGADHSCEAPSPDRRCGFGVAQVGIDLVL</sequence>